<keyword evidence="1" id="KW-1133">Transmembrane helix</keyword>
<dbReference type="EMBL" id="VHIQ01000003">
    <property type="protein sequence ID" value="TPV33793.1"/>
    <property type="molecule type" value="Genomic_DNA"/>
</dbReference>
<dbReference type="AlphaFoldDB" id="A0A506PIZ4"/>
<comment type="caution">
    <text evidence="2">The sequence shown here is derived from an EMBL/GenBank/DDBJ whole genome shotgun (WGS) entry which is preliminary data.</text>
</comment>
<protein>
    <submittedName>
        <fullName evidence="2">DUF4199 domain-containing protein</fullName>
    </submittedName>
</protein>
<feature type="transmembrane region" description="Helical" evidence="1">
    <location>
        <begin position="12"/>
        <end position="30"/>
    </location>
</feature>
<gene>
    <name evidence="2" type="ORF">FJ651_06455</name>
</gene>
<keyword evidence="3" id="KW-1185">Reference proteome</keyword>
<feature type="transmembrane region" description="Helical" evidence="1">
    <location>
        <begin position="76"/>
        <end position="98"/>
    </location>
</feature>
<keyword evidence="1" id="KW-0812">Transmembrane</keyword>
<keyword evidence="1" id="KW-0472">Membrane</keyword>
<reference evidence="2 3" key="1">
    <citation type="submission" date="2019-06" db="EMBL/GenBank/DDBJ databases">
        <title>Flavobacteriaceae Paucihalobacterium erythroidium CWB-1, complete genome.</title>
        <authorList>
            <person name="Wu S."/>
        </authorList>
    </citation>
    <scope>NUCLEOTIDE SEQUENCE [LARGE SCALE GENOMIC DNA]</scope>
    <source>
        <strain evidence="2 3">CWB-1</strain>
    </source>
</reference>
<evidence type="ECO:0000256" key="1">
    <source>
        <dbReference type="SAM" id="Phobius"/>
    </source>
</evidence>
<dbReference type="InterPro" id="IPR025250">
    <property type="entry name" value="DUF4199"/>
</dbReference>
<organism evidence="2 3">
    <name type="scientific">Paucihalobacter ruber</name>
    <dbReference type="NCBI Taxonomy" id="2567861"/>
    <lineage>
        <taxon>Bacteria</taxon>
        <taxon>Pseudomonadati</taxon>
        <taxon>Bacteroidota</taxon>
        <taxon>Flavobacteriia</taxon>
        <taxon>Flavobacteriales</taxon>
        <taxon>Flavobacteriaceae</taxon>
        <taxon>Paucihalobacter</taxon>
    </lineage>
</organism>
<proteinExistence type="predicted"/>
<dbReference type="RefSeq" id="WP_140989659.1">
    <property type="nucleotide sequence ID" value="NZ_VHIQ01000003.1"/>
</dbReference>
<feature type="transmembrane region" description="Helical" evidence="1">
    <location>
        <begin position="150"/>
        <end position="168"/>
    </location>
</feature>
<dbReference type="Proteomes" id="UP000317332">
    <property type="component" value="Unassembled WGS sequence"/>
</dbReference>
<accession>A0A506PIZ4</accession>
<name>A0A506PIZ4_9FLAO</name>
<dbReference type="OrthoDB" id="660361at2"/>
<dbReference type="Pfam" id="PF13858">
    <property type="entry name" value="DUF4199"/>
    <property type="match status" value="1"/>
</dbReference>
<evidence type="ECO:0000313" key="3">
    <source>
        <dbReference type="Proteomes" id="UP000317332"/>
    </source>
</evidence>
<feature type="transmembrane region" description="Helical" evidence="1">
    <location>
        <begin position="36"/>
        <end position="55"/>
    </location>
</feature>
<evidence type="ECO:0000313" key="2">
    <source>
        <dbReference type="EMBL" id="TPV33793.1"/>
    </source>
</evidence>
<sequence length="176" mass="19271">MEQQLKSSAINYGIYLGLSLALISVLIYVINAEYAIAWWIGIIMLLLILAFGIVSTAKSKDFLNGFISFKQAFSSFFITVAIGVIINTGIGILIYGVIDTEAAVFLQEKGIENTVSMMERFGAPQSEIDKTIDSMSGENSFSIMNQLKAIAYQLVFYAVIGLIVAAFMKKKNPDLA</sequence>